<evidence type="ECO:0000313" key="2">
    <source>
        <dbReference type="EMBL" id="ARN81069.1"/>
    </source>
</evidence>
<dbReference type="EMBL" id="CP019948">
    <property type="protein sequence ID" value="ARN81069.1"/>
    <property type="molecule type" value="Genomic_DNA"/>
</dbReference>
<dbReference type="KEGG" id="mbry:B1812_08255"/>
<proteinExistence type="predicted"/>
<keyword evidence="3" id="KW-1185">Reference proteome</keyword>
<dbReference type="STRING" id="655015.B1812_08255"/>
<organism evidence="2 3">
    <name type="scientific">Methylocystis bryophila</name>
    <dbReference type="NCBI Taxonomy" id="655015"/>
    <lineage>
        <taxon>Bacteria</taxon>
        <taxon>Pseudomonadati</taxon>
        <taxon>Pseudomonadota</taxon>
        <taxon>Alphaproteobacteria</taxon>
        <taxon>Hyphomicrobiales</taxon>
        <taxon>Methylocystaceae</taxon>
        <taxon>Methylocystis</taxon>
    </lineage>
</organism>
<name>A0A1W6MUA0_9HYPH</name>
<accession>A0A1W6MUA0</accession>
<dbReference type="AlphaFoldDB" id="A0A1W6MUA0"/>
<protein>
    <submittedName>
        <fullName evidence="2">Uncharacterized protein</fullName>
    </submittedName>
</protein>
<gene>
    <name evidence="2" type="ORF">B1812_08255</name>
</gene>
<sequence>MANDIELGLDELASANDNKSPDGEPENETRQKIDKVALTIARLVGRCIAREHYEASRAANDNKPCVDTADFKAGEE</sequence>
<feature type="region of interest" description="Disordered" evidence="1">
    <location>
        <begin position="56"/>
        <end position="76"/>
    </location>
</feature>
<dbReference type="Proteomes" id="UP000193978">
    <property type="component" value="Chromosome"/>
</dbReference>
<dbReference type="OrthoDB" id="7283066at2"/>
<evidence type="ECO:0000256" key="1">
    <source>
        <dbReference type="SAM" id="MobiDB-lite"/>
    </source>
</evidence>
<feature type="compositionally biased region" description="Basic and acidic residues" evidence="1">
    <location>
        <begin position="19"/>
        <end position="33"/>
    </location>
</feature>
<evidence type="ECO:0000313" key="3">
    <source>
        <dbReference type="Proteomes" id="UP000193978"/>
    </source>
</evidence>
<feature type="region of interest" description="Disordered" evidence="1">
    <location>
        <begin position="1"/>
        <end position="33"/>
    </location>
</feature>
<reference evidence="2 3" key="1">
    <citation type="submission" date="2017-02" db="EMBL/GenBank/DDBJ databases">
        <authorList>
            <person name="Peterson S.W."/>
        </authorList>
    </citation>
    <scope>NUCLEOTIDE SEQUENCE [LARGE SCALE GENOMIC DNA]</scope>
    <source>
        <strain evidence="2 3">S285</strain>
    </source>
</reference>
<dbReference type="RefSeq" id="WP_085771158.1">
    <property type="nucleotide sequence ID" value="NZ_AP027149.1"/>
</dbReference>